<dbReference type="EMBL" id="CP004145">
    <property type="protein sequence ID" value="AGO60020.1"/>
    <property type="molecule type" value="Genomic_DNA"/>
</dbReference>
<gene>
    <name evidence="1" type="ORF">FACI_IFERC00001G0040</name>
</gene>
<protein>
    <recommendedName>
        <fullName evidence="3">PIN domain-containing protein</fullName>
    </recommendedName>
</protein>
<accession>S0APN8</accession>
<dbReference type="Proteomes" id="UP000014660">
    <property type="component" value="Chromosome"/>
</dbReference>
<keyword evidence="2" id="KW-1185">Reference proteome</keyword>
<dbReference type="HOGENOM" id="CLU_2597541_0_0_2"/>
<sequence>MFNRFYDEVRNLIKLNAIDLININSDIMIRSSKICMDLHKPLAAVIHIISSMNISSLFITADKEQNSIASSLGVKTRFI</sequence>
<proteinExistence type="predicted"/>
<organism evidence="1 2">
    <name type="scientific">Ferroplasma acidarmanus Fer1</name>
    <dbReference type="NCBI Taxonomy" id="333146"/>
    <lineage>
        <taxon>Archaea</taxon>
        <taxon>Methanobacteriati</taxon>
        <taxon>Thermoplasmatota</taxon>
        <taxon>Thermoplasmata</taxon>
        <taxon>Thermoplasmatales</taxon>
        <taxon>Ferroplasmaceae</taxon>
        <taxon>Ferroplasma</taxon>
    </lineage>
</organism>
<dbReference type="KEGG" id="fac:FACI_IFERC01G0040"/>
<evidence type="ECO:0000313" key="2">
    <source>
        <dbReference type="Proteomes" id="UP000014660"/>
    </source>
</evidence>
<dbReference type="AlphaFoldDB" id="S0APN8"/>
<reference evidence="1 2" key="1">
    <citation type="journal article" date="2007" name="Proc. Natl. Acad. Sci. U.S.A.">
        <title>Genome dynamics in a natural archaeal population.</title>
        <authorList>
            <person name="Allen E.E."/>
            <person name="Tyson G.W."/>
            <person name="Whitaker R.J."/>
            <person name="Detter J.C."/>
            <person name="Richardson P.M."/>
            <person name="Banfield J.F."/>
        </authorList>
    </citation>
    <scope>NUCLEOTIDE SEQUENCE [LARGE SCALE GENOMIC DNA]</scope>
    <source>
        <strain evidence="2">fer1</strain>
    </source>
</reference>
<evidence type="ECO:0008006" key="3">
    <source>
        <dbReference type="Google" id="ProtNLM"/>
    </source>
</evidence>
<evidence type="ECO:0000313" key="1">
    <source>
        <dbReference type="EMBL" id="AGO60020.1"/>
    </source>
</evidence>
<name>S0APN8_FERAC</name>